<accession>A0AA36B2B2</accession>
<keyword evidence="3" id="KW-1185">Reference proteome</keyword>
<evidence type="ECO:0000313" key="3">
    <source>
        <dbReference type="Proteomes" id="UP001162480"/>
    </source>
</evidence>
<gene>
    <name evidence="2" type="ORF">OCTVUL_1B005473</name>
</gene>
<feature type="compositionally biased region" description="Acidic residues" evidence="1">
    <location>
        <begin position="26"/>
        <end position="35"/>
    </location>
</feature>
<organism evidence="2 3">
    <name type="scientific">Octopus vulgaris</name>
    <name type="common">Common octopus</name>
    <dbReference type="NCBI Taxonomy" id="6645"/>
    <lineage>
        <taxon>Eukaryota</taxon>
        <taxon>Metazoa</taxon>
        <taxon>Spiralia</taxon>
        <taxon>Lophotrochozoa</taxon>
        <taxon>Mollusca</taxon>
        <taxon>Cephalopoda</taxon>
        <taxon>Coleoidea</taxon>
        <taxon>Octopodiformes</taxon>
        <taxon>Octopoda</taxon>
        <taxon>Incirrata</taxon>
        <taxon>Octopodidae</taxon>
        <taxon>Octopus</taxon>
    </lineage>
</organism>
<evidence type="ECO:0000256" key="1">
    <source>
        <dbReference type="SAM" id="MobiDB-lite"/>
    </source>
</evidence>
<dbReference type="Proteomes" id="UP001162480">
    <property type="component" value="Chromosome 8"/>
</dbReference>
<proteinExistence type="predicted"/>
<dbReference type="EMBL" id="OX597821">
    <property type="protein sequence ID" value="CAI9726655.1"/>
    <property type="molecule type" value="Genomic_DNA"/>
</dbReference>
<evidence type="ECO:0000313" key="2">
    <source>
        <dbReference type="EMBL" id="CAI9726655.1"/>
    </source>
</evidence>
<sequence>MSTTSKQQHEEENKNNNSNSNNNHDDDNEDDDDESNSATRAQLSFTTVHRPPWQLAPPIRYPIILVELSKYYLCDQTFAVCDFNSFVAFYN</sequence>
<feature type="region of interest" description="Disordered" evidence="1">
    <location>
        <begin position="1"/>
        <end position="47"/>
    </location>
</feature>
<reference evidence="2" key="1">
    <citation type="submission" date="2023-08" db="EMBL/GenBank/DDBJ databases">
        <authorList>
            <person name="Alioto T."/>
            <person name="Alioto T."/>
            <person name="Gomez Garrido J."/>
        </authorList>
    </citation>
    <scope>NUCLEOTIDE SEQUENCE</scope>
</reference>
<name>A0AA36B2B2_OCTVU</name>
<dbReference type="AlphaFoldDB" id="A0AA36B2B2"/>
<feature type="compositionally biased region" description="Polar residues" evidence="1">
    <location>
        <begin position="38"/>
        <end position="47"/>
    </location>
</feature>
<protein>
    <submittedName>
        <fullName evidence="2">Uncharacterized protein</fullName>
    </submittedName>
</protein>